<keyword evidence="8" id="KW-1185">Reference proteome</keyword>
<protein>
    <recommendedName>
        <fullName evidence="2">RING-type E3 ubiquitin transferase</fullName>
        <ecNumber evidence="2">2.3.2.27</ecNumber>
    </recommendedName>
</protein>
<dbReference type="EC" id="2.3.2.27" evidence="2"/>
<dbReference type="InterPro" id="IPR001245">
    <property type="entry name" value="Ser-Thr/Tyr_kinase_cat_dom"/>
</dbReference>
<dbReference type="AlphaFoldDB" id="A0A5J9T894"/>
<feature type="coiled-coil region" evidence="4">
    <location>
        <begin position="323"/>
        <end position="385"/>
    </location>
</feature>
<proteinExistence type="predicted"/>
<dbReference type="OrthoDB" id="689308at2759"/>
<comment type="catalytic activity">
    <reaction evidence="1">
        <text>S-ubiquitinyl-[E2 ubiquitin-conjugating enzyme]-L-cysteine + [acceptor protein]-L-lysine = [E2 ubiquitin-conjugating enzyme]-L-cysteine + N(6)-ubiquitinyl-[acceptor protein]-L-lysine.</text>
        <dbReference type="EC" id="2.3.2.27"/>
    </reaction>
</comment>
<name>A0A5J9T894_9POAL</name>
<sequence>MSAAAADSSTRTWSISSRASTVSVSSSSSSSGASNNGGAYDHQLQAMPAEEEEVVGVAVGKEVKECKANLMWVLSNMDAILMTGSRSSDKQPAEEEGDGVGANFPADQLHDSEVTAFRQAETEAMNRAMTKYRVICARVKVQAVCKVATLNAADDVAQGILSLVAQNGITRLVVGAAADKRYTKLATAPIPVSRSMKSDEDAAAAAAAERNGGPVVQQPLGTFIQGLGRDSTSSFGDEAPPPPPSISRPGYQQLPPAVGGGSDSEMMMYNKQKQDVQSIFEEAEKLRRERHIIPNYYHQVQVPMSQHHQVALDSMMSQQQHQVEELELQVLSSKRVINDLQDKLSEAHCMLFSLERDQEDLRRQRDDAVREAAALRDKVRQLEDQLVLARGFTELSYDELREATNNMDEALKLQGTGGGYGSVYKAVLHGRHEKKAVAIKVLNPHGLQQQQQVVEELRKLRHPNLVTLLGACLQAPEQASALVLPDILDAAAGEWPYPQEQAEQLARLAVACCEIASTNRPDLAGEMVAHTLGCFLHH</sequence>
<accession>A0A5J9T894</accession>
<dbReference type="PANTHER" id="PTHR45647:SF153">
    <property type="entry name" value="PROTEIN KINASE DOMAIN-CONTAINING PROTEIN"/>
    <property type="match status" value="1"/>
</dbReference>
<feature type="region of interest" description="Disordered" evidence="5">
    <location>
        <begin position="193"/>
        <end position="264"/>
    </location>
</feature>
<evidence type="ECO:0000256" key="2">
    <source>
        <dbReference type="ARBA" id="ARBA00012483"/>
    </source>
</evidence>
<evidence type="ECO:0000256" key="3">
    <source>
        <dbReference type="ARBA" id="ARBA00022786"/>
    </source>
</evidence>
<evidence type="ECO:0000256" key="5">
    <source>
        <dbReference type="SAM" id="MobiDB-lite"/>
    </source>
</evidence>
<dbReference type="Proteomes" id="UP000324897">
    <property type="component" value="Chromosome 3"/>
</dbReference>
<evidence type="ECO:0000256" key="4">
    <source>
        <dbReference type="SAM" id="Coils"/>
    </source>
</evidence>
<feature type="region of interest" description="Disordered" evidence="5">
    <location>
        <begin position="1"/>
        <end position="40"/>
    </location>
</feature>
<evidence type="ECO:0000313" key="8">
    <source>
        <dbReference type="Proteomes" id="UP000324897"/>
    </source>
</evidence>
<feature type="compositionally biased region" description="Low complexity" evidence="5">
    <location>
        <begin position="14"/>
        <end position="34"/>
    </location>
</feature>
<comment type="caution">
    <text evidence="7">The sequence shown here is derived from an EMBL/GenBank/DDBJ whole genome shotgun (WGS) entry which is preliminary data.</text>
</comment>
<dbReference type="Gene3D" id="3.30.200.20">
    <property type="entry name" value="Phosphorylase Kinase, domain 1"/>
    <property type="match status" value="1"/>
</dbReference>
<organism evidence="7 8">
    <name type="scientific">Eragrostis curvula</name>
    <name type="common">weeping love grass</name>
    <dbReference type="NCBI Taxonomy" id="38414"/>
    <lineage>
        <taxon>Eukaryota</taxon>
        <taxon>Viridiplantae</taxon>
        <taxon>Streptophyta</taxon>
        <taxon>Embryophyta</taxon>
        <taxon>Tracheophyta</taxon>
        <taxon>Spermatophyta</taxon>
        <taxon>Magnoliopsida</taxon>
        <taxon>Liliopsida</taxon>
        <taxon>Poales</taxon>
        <taxon>Poaceae</taxon>
        <taxon>PACMAD clade</taxon>
        <taxon>Chloridoideae</taxon>
        <taxon>Eragrostideae</taxon>
        <taxon>Eragrostidinae</taxon>
        <taxon>Eragrostis</taxon>
    </lineage>
</organism>
<feature type="region of interest" description="Disordered" evidence="5">
    <location>
        <begin position="85"/>
        <end position="105"/>
    </location>
</feature>
<evidence type="ECO:0000256" key="1">
    <source>
        <dbReference type="ARBA" id="ARBA00000900"/>
    </source>
</evidence>
<evidence type="ECO:0000313" key="7">
    <source>
        <dbReference type="EMBL" id="TVU07504.1"/>
    </source>
</evidence>
<reference evidence="7 8" key="1">
    <citation type="journal article" date="2019" name="Sci. Rep.">
        <title>A high-quality genome of Eragrostis curvula grass provides insights into Poaceae evolution and supports new strategies to enhance forage quality.</title>
        <authorList>
            <person name="Carballo J."/>
            <person name="Santos B.A.C.M."/>
            <person name="Zappacosta D."/>
            <person name="Garbus I."/>
            <person name="Selva J.P."/>
            <person name="Gallo C.A."/>
            <person name="Diaz A."/>
            <person name="Albertini E."/>
            <person name="Caccamo M."/>
            <person name="Echenique V."/>
        </authorList>
    </citation>
    <scope>NUCLEOTIDE SEQUENCE [LARGE SCALE GENOMIC DNA]</scope>
    <source>
        <strain evidence="8">cv. Victoria</strain>
        <tissue evidence="7">Leaf</tissue>
    </source>
</reference>
<dbReference type="PANTHER" id="PTHR45647">
    <property type="entry name" value="OS02G0152300 PROTEIN"/>
    <property type="match status" value="1"/>
</dbReference>
<dbReference type="InterPro" id="IPR011009">
    <property type="entry name" value="Kinase-like_dom_sf"/>
</dbReference>
<keyword evidence="3" id="KW-0833">Ubl conjugation pathway</keyword>
<dbReference type="Gramene" id="TVU07504">
    <property type="protein sequence ID" value="TVU07504"/>
    <property type="gene ID" value="EJB05_40860"/>
</dbReference>
<dbReference type="GO" id="GO:0004672">
    <property type="term" value="F:protein kinase activity"/>
    <property type="evidence" value="ECO:0007669"/>
    <property type="project" value="InterPro"/>
</dbReference>
<gene>
    <name evidence="7" type="ORF">EJB05_40860</name>
</gene>
<feature type="domain" description="Serine-threonine/tyrosine-protein kinase catalytic" evidence="6">
    <location>
        <begin position="418"/>
        <end position="476"/>
    </location>
</feature>
<feature type="non-terminal residue" evidence="7">
    <location>
        <position position="1"/>
    </location>
</feature>
<dbReference type="InterPro" id="IPR051348">
    <property type="entry name" value="U-box_ubiquitin_ligases"/>
</dbReference>
<dbReference type="SUPFAM" id="SSF56112">
    <property type="entry name" value="Protein kinase-like (PK-like)"/>
    <property type="match status" value="1"/>
</dbReference>
<dbReference type="EMBL" id="RWGY01000039">
    <property type="protein sequence ID" value="TVU07504.1"/>
    <property type="molecule type" value="Genomic_DNA"/>
</dbReference>
<evidence type="ECO:0000259" key="6">
    <source>
        <dbReference type="Pfam" id="PF07714"/>
    </source>
</evidence>
<keyword evidence="4" id="KW-0175">Coiled coil</keyword>
<dbReference type="GO" id="GO:0061630">
    <property type="term" value="F:ubiquitin protein ligase activity"/>
    <property type="evidence" value="ECO:0007669"/>
    <property type="project" value="UniProtKB-EC"/>
</dbReference>
<dbReference type="Pfam" id="PF07714">
    <property type="entry name" value="PK_Tyr_Ser-Thr"/>
    <property type="match status" value="1"/>
</dbReference>